<comment type="similarity">
    <text evidence="2">Belongs to the unc-93 family.</text>
</comment>
<evidence type="ECO:0000256" key="6">
    <source>
        <dbReference type="SAM" id="MobiDB-lite"/>
    </source>
</evidence>
<feature type="transmembrane region" description="Helical" evidence="7">
    <location>
        <begin position="315"/>
        <end position="333"/>
    </location>
</feature>
<feature type="transmembrane region" description="Helical" evidence="7">
    <location>
        <begin position="524"/>
        <end position="543"/>
    </location>
</feature>
<organism evidence="8 9">
    <name type="scientific">Ascaris lumbricoides</name>
    <name type="common">Giant roundworm</name>
    <dbReference type="NCBI Taxonomy" id="6252"/>
    <lineage>
        <taxon>Eukaryota</taxon>
        <taxon>Metazoa</taxon>
        <taxon>Ecdysozoa</taxon>
        <taxon>Nematoda</taxon>
        <taxon>Chromadorea</taxon>
        <taxon>Rhabditida</taxon>
        <taxon>Spirurina</taxon>
        <taxon>Ascaridomorpha</taxon>
        <taxon>Ascaridoidea</taxon>
        <taxon>Ascarididae</taxon>
        <taxon>Ascaris</taxon>
    </lineage>
</organism>
<dbReference type="WBParaSite" id="ALUE_0001499801-mRNA-1">
    <property type="protein sequence ID" value="ALUE_0001499801-mRNA-1"/>
    <property type="gene ID" value="ALUE_0001499801"/>
</dbReference>
<keyword evidence="4 7" id="KW-1133">Transmembrane helix</keyword>
<dbReference type="InterPro" id="IPR010291">
    <property type="entry name" value="Ion_channel_UNC-93"/>
</dbReference>
<feature type="transmembrane region" description="Helical" evidence="7">
    <location>
        <begin position="492"/>
        <end position="512"/>
    </location>
</feature>
<feature type="transmembrane region" description="Helical" evidence="7">
    <location>
        <begin position="555"/>
        <end position="586"/>
    </location>
</feature>
<feature type="transmembrane region" description="Helical" evidence="7">
    <location>
        <begin position="277"/>
        <end position="295"/>
    </location>
</feature>
<dbReference type="GO" id="GO:0006937">
    <property type="term" value="P:regulation of muscle contraction"/>
    <property type="evidence" value="ECO:0007669"/>
    <property type="project" value="TreeGrafter"/>
</dbReference>
<evidence type="ECO:0000256" key="2">
    <source>
        <dbReference type="ARBA" id="ARBA00009172"/>
    </source>
</evidence>
<dbReference type="PANTHER" id="PTHR19444">
    <property type="entry name" value="UNC-93 RELATED"/>
    <property type="match status" value="1"/>
</dbReference>
<evidence type="ECO:0000256" key="5">
    <source>
        <dbReference type="ARBA" id="ARBA00023136"/>
    </source>
</evidence>
<feature type="region of interest" description="Disordered" evidence="6">
    <location>
        <begin position="1"/>
        <end position="34"/>
    </location>
</feature>
<keyword evidence="8" id="KW-1185">Reference proteome</keyword>
<feature type="transmembrane region" description="Helical" evidence="7">
    <location>
        <begin position="434"/>
        <end position="457"/>
    </location>
</feature>
<comment type="subcellular location">
    <subcellularLocation>
        <location evidence="1">Membrane</location>
        <topology evidence="1">Multi-pass membrane protein</topology>
    </subcellularLocation>
</comment>
<sequence>MDRGNAWDLVQDTPKAQRQKSQSPSCRSRKSEVKSEKQLVDLEAAADAADISPEELSIIIDEEVRRESERRNRRSKSPAVDSIRKVSRLLLERVGILHRRHDDVHETSRKPEVPWIQLTSLCVKPLTYIYERKVDPFIPPKRPLSTHSSFGSFRDRGHAEEKCRGIVIIRLGRCSAYLFRGDSLHEPLATVPEEVDRVHVYDPYCPVHGSRRHLTQRRPIRDLGSFQVTTIDSVEINEPTSEILFSQAYAAKIIRKRRRATRPRLEKIRSDKARCKIKVNLWVISVAFLFLFTAFHGLQNLQTTLNGQLGADSLSVFYISLAISSPCVPSFMLNRLGCKLTIVTSAGIYMIYMVANFLPKYYSLIPAAILAGCAGSCLWAAKCVYILESGVHYAQINIEAQNVVIVSCGHLYRENVSLLSEQALENLRRPPQNAYLAVCGVYFCCTIVALMIVIMFLNSLHKDKLTRQKAPFFSPRVLQATLHNLTHPRPLMLIPLTIFNGIEQAFVVGLYTKAYVGCGLGISQIGFVMTSFGVADAICSLVFGPLMKLFGRMPLFVFGAVINMLMIMTLMVGNSVILFFVISTYWREKQLHETKKRFQHAFAQIWPLNPGDTALFYAIAGVWGMADGVWNTQINGLYSFRLEADGWTTKVGPATEAFSGLWVVLSGNNLEGAFANYRVWESFGFSLGLFLTRFTTIAQFLIVLFTVLLIGISGYAGVEFYADILASIYAFNSGYEPNLQMYFKSMFGVCVTGMDGGKTNAHDGKMPSSMEASLISKAANRLEQEQRYVVNDRLAQTTRY</sequence>
<accession>A0A9J2PYI1</accession>
<keyword evidence="3 7" id="KW-0812">Transmembrane</keyword>
<dbReference type="AlphaFoldDB" id="A0A9J2PYI1"/>
<evidence type="ECO:0000256" key="4">
    <source>
        <dbReference type="ARBA" id="ARBA00022989"/>
    </source>
</evidence>
<evidence type="ECO:0000313" key="9">
    <source>
        <dbReference type="WBParaSite" id="ALUE_0001499801-mRNA-1"/>
    </source>
</evidence>
<evidence type="ECO:0000313" key="8">
    <source>
        <dbReference type="Proteomes" id="UP000036681"/>
    </source>
</evidence>
<dbReference type="GO" id="GO:0055120">
    <property type="term" value="C:striated muscle dense body"/>
    <property type="evidence" value="ECO:0007669"/>
    <property type="project" value="TreeGrafter"/>
</dbReference>
<feature type="transmembrane region" description="Helical" evidence="7">
    <location>
        <begin position="697"/>
        <end position="718"/>
    </location>
</feature>
<reference evidence="9" key="1">
    <citation type="submission" date="2023-03" db="UniProtKB">
        <authorList>
            <consortium name="WormBaseParasite"/>
        </authorList>
    </citation>
    <scope>IDENTIFICATION</scope>
</reference>
<evidence type="ECO:0000256" key="3">
    <source>
        <dbReference type="ARBA" id="ARBA00022692"/>
    </source>
</evidence>
<dbReference type="GO" id="GO:0043266">
    <property type="term" value="P:regulation of potassium ion transport"/>
    <property type="evidence" value="ECO:0007669"/>
    <property type="project" value="TreeGrafter"/>
</dbReference>
<evidence type="ECO:0000256" key="1">
    <source>
        <dbReference type="ARBA" id="ARBA00004141"/>
    </source>
</evidence>
<dbReference type="Pfam" id="PF05978">
    <property type="entry name" value="UNC-93"/>
    <property type="match status" value="1"/>
</dbReference>
<dbReference type="InterPro" id="IPR051951">
    <property type="entry name" value="UNC-93_regulatory"/>
</dbReference>
<keyword evidence="5 7" id="KW-0472">Membrane</keyword>
<dbReference type="PANTHER" id="PTHR19444:SF13">
    <property type="entry name" value="PROTEIN UNC-93 HOMOLOG A"/>
    <property type="match status" value="1"/>
</dbReference>
<dbReference type="SUPFAM" id="SSF103473">
    <property type="entry name" value="MFS general substrate transporter"/>
    <property type="match status" value="1"/>
</dbReference>
<feature type="transmembrane region" description="Helical" evidence="7">
    <location>
        <begin position="340"/>
        <end position="358"/>
    </location>
</feature>
<protein>
    <submittedName>
        <fullName evidence="9">UNC93-like protein</fullName>
    </submittedName>
</protein>
<name>A0A9J2PYI1_ASCLU</name>
<dbReference type="InterPro" id="IPR036259">
    <property type="entry name" value="MFS_trans_sf"/>
</dbReference>
<dbReference type="GO" id="GO:0015459">
    <property type="term" value="F:potassium channel regulator activity"/>
    <property type="evidence" value="ECO:0007669"/>
    <property type="project" value="TreeGrafter"/>
</dbReference>
<evidence type="ECO:0000256" key="7">
    <source>
        <dbReference type="SAM" id="Phobius"/>
    </source>
</evidence>
<feature type="transmembrane region" description="Helical" evidence="7">
    <location>
        <begin position="364"/>
        <end position="387"/>
    </location>
</feature>
<dbReference type="GO" id="GO:0005886">
    <property type="term" value="C:plasma membrane"/>
    <property type="evidence" value="ECO:0007669"/>
    <property type="project" value="TreeGrafter"/>
</dbReference>
<dbReference type="Proteomes" id="UP000036681">
    <property type="component" value="Unplaced"/>
</dbReference>
<proteinExistence type="inferred from homology"/>
<feature type="compositionally biased region" description="Polar residues" evidence="6">
    <location>
        <begin position="14"/>
        <end position="26"/>
    </location>
</feature>